<dbReference type="PANTHER" id="PTHR31136:SF5">
    <property type="entry name" value="2-OXOADIPATE DIOXYGENASE_DECARBOXYLASE, CHLOROPLASTIC"/>
    <property type="match status" value="1"/>
</dbReference>
<comment type="similarity">
    <text evidence="5">Belongs to the 2-oxoadipate dioxygenase/decarboxylase family.</text>
</comment>
<gene>
    <name evidence="8" type="ORF">SAMN04487992_11193</name>
</gene>
<keyword evidence="2" id="KW-0223">Dioxygenase</keyword>
<evidence type="ECO:0000256" key="6">
    <source>
        <dbReference type="ARBA" id="ARBA00035023"/>
    </source>
</evidence>
<evidence type="ECO:0000256" key="2">
    <source>
        <dbReference type="ARBA" id="ARBA00022964"/>
    </source>
</evidence>
<evidence type="ECO:0000256" key="3">
    <source>
        <dbReference type="ARBA" id="ARBA00023002"/>
    </source>
</evidence>
<dbReference type="RefSeq" id="WP_074539123.1">
    <property type="nucleotide sequence ID" value="NZ_FNBD01000011.1"/>
</dbReference>
<keyword evidence="3" id="KW-0560">Oxidoreductase</keyword>
<dbReference type="eggNOG" id="COG5383">
    <property type="taxonomic scope" value="Bacteria"/>
</dbReference>
<dbReference type="CDD" id="cd16350">
    <property type="entry name" value="VOC_like"/>
    <property type="match status" value="1"/>
</dbReference>
<evidence type="ECO:0000256" key="4">
    <source>
        <dbReference type="ARBA" id="ARBA00023004"/>
    </source>
</evidence>
<dbReference type="Gene3D" id="3.10.180.50">
    <property type="match status" value="1"/>
</dbReference>
<dbReference type="EC" id="1.13.11.93" evidence="6"/>
<organism evidence="8 9">
    <name type="scientific">Cellulophaga baltica</name>
    <dbReference type="NCBI Taxonomy" id="76594"/>
    <lineage>
        <taxon>Bacteria</taxon>
        <taxon>Pseudomonadati</taxon>
        <taxon>Bacteroidota</taxon>
        <taxon>Flavobacteriia</taxon>
        <taxon>Flavobacteriales</taxon>
        <taxon>Flavobacteriaceae</taxon>
        <taxon>Cellulophaga</taxon>
    </lineage>
</organism>
<dbReference type="GO" id="GO:0051213">
    <property type="term" value="F:dioxygenase activity"/>
    <property type="evidence" value="ECO:0007669"/>
    <property type="project" value="UniProtKB-KW"/>
</dbReference>
<dbReference type="SMART" id="SM01150">
    <property type="entry name" value="DUF1338"/>
    <property type="match status" value="1"/>
</dbReference>
<dbReference type="EMBL" id="FNBD01000011">
    <property type="protein sequence ID" value="SDF32271.1"/>
    <property type="molecule type" value="Genomic_DNA"/>
</dbReference>
<reference evidence="9" key="1">
    <citation type="submission" date="2016-10" db="EMBL/GenBank/DDBJ databases">
        <authorList>
            <person name="Varghese N."/>
            <person name="Submissions S."/>
        </authorList>
    </citation>
    <scope>NUCLEOTIDE SEQUENCE [LARGE SCALE GENOMIC DNA]</scope>
    <source>
        <strain evidence="9">DSM 24729</strain>
    </source>
</reference>
<comment type="cofactor">
    <cofactor evidence="1">
        <name>Fe(2+)</name>
        <dbReference type="ChEBI" id="CHEBI:29033"/>
    </cofactor>
</comment>
<evidence type="ECO:0000256" key="5">
    <source>
        <dbReference type="ARBA" id="ARBA00035013"/>
    </source>
</evidence>
<accession>A0A1G7K5L9</accession>
<evidence type="ECO:0000256" key="7">
    <source>
        <dbReference type="ARBA" id="ARBA00035045"/>
    </source>
</evidence>
<dbReference type="InterPro" id="IPR009770">
    <property type="entry name" value="HGLS"/>
</dbReference>
<dbReference type="Proteomes" id="UP000182114">
    <property type="component" value="Unassembled WGS sequence"/>
</dbReference>
<proteinExistence type="inferred from homology"/>
<name>A0A1G7K5L9_9FLAO</name>
<evidence type="ECO:0000313" key="8">
    <source>
        <dbReference type="EMBL" id="SDF32271.1"/>
    </source>
</evidence>
<dbReference type="Pfam" id="PF07063">
    <property type="entry name" value="HGLS"/>
    <property type="match status" value="1"/>
</dbReference>
<evidence type="ECO:0000313" key="9">
    <source>
        <dbReference type="Proteomes" id="UP000182114"/>
    </source>
</evidence>
<protein>
    <recommendedName>
        <fullName evidence="6">2-oxoadipate dioxygenase/decarboxylase</fullName>
        <ecNumber evidence="6">1.13.11.93</ecNumber>
    </recommendedName>
    <alternativeName>
        <fullName evidence="7">2-hydroxyglutarate synthase</fullName>
    </alternativeName>
</protein>
<keyword evidence="9" id="KW-1185">Reference proteome</keyword>
<keyword evidence="4" id="KW-0408">Iron</keyword>
<sequence>MVTSKIKALEAILEALFIPYRNSVPDVLKVTNGMIAEGIITEEREIINDHIAFRTLGVPHLGITSFEKIFLHYGYEKKDYYFFEGKKLDGYWYAPTADHLPRIFMSELRVQDLSEQTQQIIYKYTKHITSDPVDALDLDATEAVGSFFHKALWELPTLPDYLALAAESEYAAWVIYNRYYLNHYTISVHDLPGNYNTVEKFNAFLEGLDIKLNTAGGKIKVSPDGLLKQSSTVAKTFDATFANGEVYTISGSYVEFAERLPLPEFTAKGLTSFTRQQRRDGFESANADKIFESTYNEQTKK</sequence>
<dbReference type="AlphaFoldDB" id="A0A1G7K5L9"/>
<dbReference type="PANTHER" id="PTHR31136">
    <property type="entry name" value="DUF1338 DOMAIN-CONTAINING PROTEIN"/>
    <property type="match status" value="1"/>
</dbReference>
<evidence type="ECO:0000256" key="1">
    <source>
        <dbReference type="ARBA" id="ARBA00001954"/>
    </source>
</evidence>